<evidence type="ECO:0000259" key="3">
    <source>
        <dbReference type="Pfam" id="PF00296"/>
    </source>
</evidence>
<feature type="domain" description="Luciferase-like" evidence="3">
    <location>
        <begin position="1"/>
        <end position="260"/>
    </location>
</feature>
<dbReference type="AlphaFoldDB" id="A0A382PG97"/>
<keyword evidence="1" id="KW-0560">Oxidoreductase</keyword>
<proteinExistence type="predicted"/>
<dbReference type="SUPFAM" id="SSF51679">
    <property type="entry name" value="Bacterial luciferase-like"/>
    <property type="match status" value="1"/>
</dbReference>
<dbReference type="InterPro" id="IPR036661">
    <property type="entry name" value="Luciferase-like_sf"/>
</dbReference>
<dbReference type="Pfam" id="PF00296">
    <property type="entry name" value="Bac_luciferase"/>
    <property type="match status" value="1"/>
</dbReference>
<evidence type="ECO:0000256" key="2">
    <source>
        <dbReference type="ARBA" id="ARBA00023033"/>
    </source>
</evidence>
<dbReference type="EMBL" id="UINC01106899">
    <property type="protein sequence ID" value="SVC71887.1"/>
    <property type="molecule type" value="Genomic_DNA"/>
</dbReference>
<dbReference type="PANTHER" id="PTHR30137:SF8">
    <property type="entry name" value="BLR5498 PROTEIN"/>
    <property type="match status" value="1"/>
</dbReference>
<dbReference type="Gene3D" id="3.20.20.30">
    <property type="entry name" value="Luciferase-like domain"/>
    <property type="match status" value="1"/>
</dbReference>
<accession>A0A382PG97</accession>
<name>A0A382PG97_9ZZZZ</name>
<dbReference type="InterPro" id="IPR011251">
    <property type="entry name" value="Luciferase-like_dom"/>
</dbReference>
<feature type="non-terminal residue" evidence="4">
    <location>
        <position position="294"/>
    </location>
</feature>
<dbReference type="GO" id="GO:0005829">
    <property type="term" value="C:cytosol"/>
    <property type="evidence" value="ECO:0007669"/>
    <property type="project" value="TreeGrafter"/>
</dbReference>
<keyword evidence="2" id="KW-0503">Monooxygenase</keyword>
<evidence type="ECO:0000313" key="4">
    <source>
        <dbReference type="EMBL" id="SVC71887.1"/>
    </source>
</evidence>
<dbReference type="InterPro" id="IPR050766">
    <property type="entry name" value="Bact_Lucif_Oxidored"/>
</dbReference>
<organism evidence="4">
    <name type="scientific">marine metagenome</name>
    <dbReference type="NCBI Taxonomy" id="408172"/>
    <lineage>
        <taxon>unclassified sequences</taxon>
        <taxon>metagenomes</taxon>
        <taxon>ecological metagenomes</taxon>
    </lineage>
</organism>
<dbReference type="PANTHER" id="PTHR30137">
    <property type="entry name" value="LUCIFERASE-LIKE MONOOXYGENASE"/>
    <property type="match status" value="1"/>
</dbReference>
<evidence type="ECO:0000256" key="1">
    <source>
        <dbReference type="ARBA" id="ARBA00023002"/>
    </source>
</evidence>
<dbReference type="GO" id="GO:0016705">
    <property type="term" value="F:oxidoreductase activity, acting on paired donors, with incorporation or reduction of molecular oxygen"/>
    <property type="evidence" value="ECO:0007669"/>
    <property type="project" value="InterPro"/>
</dbReference>
<dbReference type="GO" id="GO:0004497">
    <property type="term" value="F:monooxygenase activity"/>
    <property type="evidence" value="ECO:0007669"/>
    <property type="project" value="UniProtKB-KW"/>
</dbReference>
<sequence length="294" mass="33261">MKFGIFTHLPWPEGTDAKEVIDQSAEQVIRAEELGFYSAWLAEHHFTRYSIGSSSLILATNLAARTKTIRLGTAVLVSPLHNPLRLAEDTATLDLISGGRLDVGFGRGSGGYEYHGYNIDADESLERFKDSINMVQGLWTTPDFSYSGNYFQVNKANLVPAPLQRPHPPIYLAATRTPATLDFAVSTGHSLCIAVVQDTAEALELCQRFVEKSQEAGFNVPKSEIPFFRYFYVAETEEQAIRDTEERLNWVADIMQWRRFIPEGSEVNLRMDDWRRTRSELPATYEYLAKNRAI</sequence>
<reference evidence="4" key="1">
    <citation type="submission" date="2018-05" db="EMBL/GenBank/DDBJ databases">
        <authorList>
            <person name="Lanie J.A."/>
            <person name="Ng W.-L."/>
            <person name="Kazmierczak K.M."/>
            <person name="Andrzejewski T.M."/>
            <person name="Davidsen T.M."/>
            <person name="Wayne K.J."/>
            <person name="Tettelin H."/>
            <person name="Glass J.I."/>
            <person name="Rusch D."/>
            <person name="Podicherti R."/>
            <person name="Tsui H.-C.T."/>
            <person name="Winkler M.E."/>
        </authorList>
    </citation>
    <scope>NUCLEOTIDE SEQUENCE</scope>
</reference>
<protein>
    <recommendedName>
        <fullName evidence="3">Luciferase-like domain-containing protein</fullName>
    </recommendedName>
</protein>
<gene>
    <name evidence="4" type="ORF">METZ01_LOCUS324741</name>
</gene>